<dbReference type="RefSeq" id="XP_025355484.1">
    <property type="nucleotide sequence ID" value="XM_025497701.1"/>
</dbReference>
<sequence>MRTSIILASCLMAISAVSAAQLAGPAATPSPHFQKRKIMERHQSMLPRMPLGNGLFGSSDDGTHKDSTDSDKASSTSSSSMSSSTSSSSSFSSSSSTRISSSTSSAAPSSTSTAAPTSSSSSAGTTPTSSSVVFLTSTLQPTSSSSAAPAPAQTSGSSQDNSGSSHTGLIVGVSVVGGVAILGALIFLYMKFGGRRFSDYDNDDADIKWPELKTDENAAAMQPLPARRTGGAGFDMGEDSDHGHDMNNLGGDAHSMTEYGGKQHDSMVGSTTALNSGIGSGTYGAGTYTHGGDADTYNAPAGGVTGYYDPYGSYSHGGQGQQVFYPDQTSQGQDFQGYGGYGHDQNAYGTSSSPQQNPYRVGQHTGQGGY</sequence>
<evidence type="ECO:0000256" key="3">
    <source>
        <dbReference type="ARBA" id="ARBA00022989"/>
    </source>
</evidence>
<keyword evidence="9" id="KW-1185">Reference proteome</keyword>
<evidence type="ECO:0000256" key="5">
    <source>
        <dbReference type="SAM" id="MobiDB-lite"/>
    </source>
</evidence>
<dbReference type="STRING" id="1280837.A0A316VC91"/>
<protein>
    <recommendedName>
        <fullName evidence="10">Mid2 domain-containing protein</fullName>
    </recommendedName>
</protein>
<evidence type="ECO:0008006" key="10">
    <source>
        <dbReference type="Google" id="ProtNLM"/>
    </source>
</evidence>
<feature type="region of interest" description="Disordered" evidence="5">
    <location>
        <begin position="141"/>
        <end position="165"/>
    </location>
</feature>
<dbReference type="GeneID" id="37019482"/>
<feature type="transmembrane region" description="Helical" evidence="6">
    <location>
        <begin position="169"/>
        <end position="190"/>
    </location>
</feature>
<evidence type="ECO:0000313" key="9">
    <source>
        <dbReference type="Proteomes" id="UP000245771"/>
    </source>
</evidence>
<proteinExistence type="predicted"/>
<reference evidence="8 9" key="1">
    <citation type="journal article" date="2018" name="Mol. Biol. Evol.">
        <title>Broad Genomic Sampling Reveals a Smut Pathogenic Ancestry of the Fungal Clade Ustilaginomycotina.</title>
        <authorList>
            <person name="Kijpornyongpan T."/>
            <person name="Mondo S.J."/>
            <person name="Barry K."/>
            <person name="Sandor L."/>
            <person name="Lee J."/>
            <person name="Lipzen A."/>
            <person name="Pangilinan J."/>
            <person name="LaButti K."/>
            <person name="Hainaut M."/>
            <person name="Henrissat B."/>
            <person name="Grigoriev I.V."/>
            <person name="Spatafora J.W."/>
            <person name="Aime M.C."/>
        </authorList>
    </citation>
    <scope>NUCLEOTIDE SEQUENCE [LARGE SCALE GENOMIC DNA]</scope>
    <source>
        <strain evidence="8 9">MCA 3882</strain>
    </source>
</reference>
<feature type="compositionally biased region" description="Basic and acidic residues" evidence="5">
    <location>
        <begin position="61"/>
        <end position="72"/>
    </location>
</feature>
<dbReference type="InParanoid" id="A0A316VC91"/>
<feature type="region of interest" description="Disordered" evidence="5">
    <location>
        <begin position="47"/>
        <end position="129"/>
    </location>
</feature>
<dbReference type="PANTHER" id="PTHR15549">
    <property type="entry name" value="PAIRED IMMUNOGLOBULIN-LIKE TYPE 2 RECEPTOR"/>
    <property type="match status" value="1"/>
</dbReference>
<feature type="compositionally biased region" description="Polar residues" evidence="5">
    <location>
        <begin position="347"/>
        <end position="358"/>
    </location>
</feature>
<feature type="chain" id="PRO_5016407859" description="Mid2 domain-containing protein" evidence="7">
    <location>
        <begin position="20"/>
        <end position="370"/>
    </location>
</feature>
<evidence type="ECO:0000313" key="8">
    <source>
        <dbReference type="EMBL" id="PWN35182.1"/>
    </source>
</evidence>
<name>A0A316VC91_9BASI</name>
<keyword evidence="7" id="KW-0732">Signal</keyword>
<dbReference type="AlphaFoldDB" id="A0A316VC91"/>
<feature type="signal peptide" evidence="7">
    <location>
        <begin position="1"/>
        <end position="19"/>
    </location>
</feature>
<dbReference type="GO" id="GO:0016020">
    <property type="term" value="C:membrane"/>
    <property type="evidence" value="ECO:0007669"/>
    <property type="project" value="UniProtKB-SubCell"/>
</dbReference>
<keyword evidence="3 6" id="KW-1133">Transmembrane helix</keyword>
<evidence type="ECO:0000256" key="2">
    <source>
        <dbReference type="ARBA" id="ARBA00022692"/>
    </source>
</evidence>
<keyword evidence="2 6" id="KW-0812">Transmembrane</keyword>
<feature type="compositionally biased region" description="Low complexity" evidence="5">
    <location>
        <begin position="73"/>
        <end position="129"/>
    </location>
</feature>
<dbReference type="EMBL" id="KZ819603">
    <property type="protein sequence ID" value="PWN35182.1"/>
    <property type="molecule type" value="Genomic_DNA"/>
</dbReference>
<dbReference type="InterPro" id="IPR051694">
    <property type="entry name" value="Immunoregulatory_rcpt-like"/>
</dbReference>
<dbReference type="Proteomes" id="UP000245771">
    <property type="component" value="Unassembled WGS sequence"/>
</dbReference>
<keyword evidence="4 6" id="KW-0472">Membrane</keyword>
<dbReference type="OrthoDB" id="2576541at2759"/>
<gene>
    <name evidence="8" type="ORF">FA14DRAFT_154606</name>
</gene>
<evidence type="ECO:0000256" key="7">
    <source>
        <dbReference type="SAM" id="SignalP"/>
    </source>
</evidence>
<evidence type="ECO:0000256" key="4">
    <source>
        <dbReference type="ARBA" id="ARBA00023136"/>
    </source>
</evidence>
<evidence type="ECO:0000256" key="6">
    <source>
        <dbReference type="SAM" id="Phobius"/>
    </source>
</evidence>
<evidence type="ECO:0000256" key="1">
    <source>
        <dbReference type="ARBA" id="ARBA00004167"/>
    </source>
</evidence>
<comment type="subcellular location">
    <subcellularLocation>
        <location evidence="1">Membrane</location>
        <topology evidence="1">Single-pass membrane protein</topology>
    </subcellularLocation>
</comment>
<feature type="region of interest" description="Disordered" evidence="5">
    <location>
        <begin position="318"/>
        <end position="370"/>
    </location>
</feature>
<organism evidence="8 9">
    <name type="scientific">Meira miltonrushii</name>
    <dbReference type="NCBI Taxonomy" id="1280837"/>
    <lineage>
        <taxon>Eukaryota</taxon>
        <taxon>Fungi</taxon>
        <taxon>Dikarya</taxon>
        <taxon>Basidiomycota</taxon>
        <taxon>Ustilaginomycotina</taxon>
        <taxon>Exobasidiomycetes</taxon>
        <taxon>Exobasidiales</taxon>
        <taxon>Brachybasidiaceae</taxon>
        <taxon>Meira</taxon>
    </lineage>
</organism>
<accession>A0A316VC91</accession>
<dbReference type="GO" id="GO:0071944">
    <property type="term" value="C:cell periphery"/>
    <property type="evidence" value="ECO:0007669"/>
    <property type="project" value="UniProtKB-ARBA"/>
</dbReference>